<gene>
    <name evidence="1" type="ordered locus">MAP_0860c</name>
</gene>
<evidence type="ECO:0000313" key="2">
    <source>
        <dbReference type="Proteomes" id="UP000000580"/>
    </source>
</evidence>
<dbReference type="KEGG" id="mpa:MAP_0860c"/>
<proteinExistence type="predicted"/>
<accession>Q742H5</accession>
<name>Q742H5_MYCPA</name>
<organism evidence="1 2">
    <name type="scientific">Mycolicibacterium paratuberculosis (strain ATCC BAA-968 / K-10)</name>
    <name type="common">Mycobacterium paratuberculosis</name>
    <dbReference type="NCBI Taxonomy" id="262316"/>
    <lineage>
        <taxon>Bacteria</taxon>
        <taxon>Bacillati</taxon>
        <taxon>Actinomycetota</taxon>
        <taxon>Actinomycetes</taxon>
        <taxon>Mycobacteriales</taxon>
        <taxon>Mycobacteriaceae</taxon>
        <taxon>Mycobacterium</taxon>
        <taxon>Mycobacterium avium complex (MAC)</taxon>
    </lineage>
</organism>
<protein>
    <submittedName>
        <fullName evidence="1">Uncharacterized protein</fullName>
    </submittedName>
</protein>
<sequence length="296" mass="32285">MTDHLEVRISQVLPALPPDIVAKAFQAGATVSDLLHVSALTGTALTKAKLYLPQIRRDAVRAYYDPRDDIRQDALAVLAMSPAARFAEKATLQLRSLRADLDANRSAIGALCGTQKVECERLAQLNDRIVRAASSSVLGSRSLIKLVSEHDSVIEVLRANFGKLLALTESRGRMLTRATEVMDSALALAGCGVTDIHSSGGTNRTPRTIYKRAARLGRTQTHRLKDEWVTDCKALLGRLADYADATEALRQSIDESFAILQLAPGRTTLALSPERRAWTDPYWTATDPRGIRGDSP</sequence>
<keyword evidence="2" id="KW-1185">Reference proteome</keyword>
<dbReference type="STRING" id="262316.MAP_0860c"/>
<dbReference type="HOGENOM" id="CLU_939473_0_0_11"/>
<evidence type="ECO:0000313" key="1">
    <source>
        <dbReference type="EMBL" id="AAS03177.1"/>
    </source>
</evidence>
<dbReference type="AlphaFoldDB" id="Q742H5"/>
<dbReference type="EMBL" id="AE016958">
    <property type="protein sequence ID" value="AAS03177.1"/>
    <property type="molecule type" value="Genomic_DNA"/>
</dbReference>
<reference evidence="1 2" key="1">
    <citation type="journal article" date="2005" name="Proc. Natl. Acad. Sci. U.S.A.">
        <title>The complete genome sequence of Mycobacterium avium subspecies paratuberculosis.</title>
        <authorList>
            <person name="Li L."/>
            <person name="Bannantine J.P."/>
            <person name="Zhang Q."/>
            <person name="Amonsin A."/>
            <person name="May B.J."/>
            <person name="Alt D."/>
            <person name="Banerji N."/>
            <person name="Kanjilal S."/>
            <person name="Kapur V."/>
        </authorList>
    </citation>
    <scope>NUCLEOTIDE SEQUENCE [LARGE SCALE GENOMIC DNA]</scope>
    <source>
        <strain evidence="2">ATCC BAA-968 / K-10</strain>
    </source>
</reference>
<dbReference type="RefSeq" id="WP_003872868.1">
    <property type="nucleotide sequence ID" value="NC_002944.2"/>
</dbReference>
<dbReference type="Proteomes" id="UP000000580">
    <property type="component" value="Chromosome"/>
</dbReference>